<keyword evidence="3 8" id="KW-0560">Oxidoreductase</keyword>
<dbReference type="InterPro" id="IPR051260">
    <property type="entry name" value="Diverse_substr_monoxygenases"/>
</dbReference>
<feature type="binding site" evidence="6">
    <location>
        <position position="97"/>
    </location>
    <ligand>
        <name>FMN</name>
        <dbReference type="ChEBI" id="CHEBI:58210"/>
    </ligand>
</feature>
<evidence type="ECO:0000256" key="1">
    <source>
        <dbReference type="ARBA" id="ARBA00022630"/>
    </source>
</evidence>
<dbReference type="InterPro" id="IPR016215">
    <property type="entry name" value="NTA_MOA"/>
</dbReference>
<dbReference type="SUPFAM" id="SSF51679">
    <property type="entry name" value="Bacterial luciferase-like"/>
    <property type="match status" value="1"/>
</dbReference>
<evidence type="ECO:0000256" key="2">
    <source>
        <dbReference type="ARBA" id="ARBA00022643"/>
    </source>
</evidence>
<feature type="domain" description="Luciferase-like" evidence="7">
    <location>
        <begin position="35"/>
        <end position="390"/>
    </location>
</feature>
<keyword evidence="2 6" id="KW-0288">FMN</keyword>
<feature type="binding site" evidence="6">
    <location>
        <position position="59"/>
    </location>
    <ligand>
        <name>FMN</name>
        <dbReference type="ChEBI" id="CHEBI:58210"/>
    </ligand>
</feature>
<proteinExistence type="inferred from homology"/>
<evidence type="ECO:0000256" key="6">
    <source>
        <dbReference type="PIRSR" id="PIRSR000337-1"/>
    </source>
</evidence>
<sequence>MPQRNPSVFFVSSEFRFADRFPRWKFSSTPAESEGNHRARAEFARELEHLGFDAVFIADFAGLNRTQIAYDGPRSFEPLTLATYLAAHTDRIGLVITLSTQFSEPYTVARELTSLDRLSGGRAGWNVVTSFNGEVNYGYTTLPAPHDRYRRAREFLGVTKALWKSWDPDAIIADPDSEIYVDTDRVRDIDWEGENFRVRQALDLPPAPQSFPVIAQAGASDIGIEFAAESAEVVFVASPDLASGQSYYRKLKDAVVANGRHPDDLKVLPGIRIYLGDTETDAKAAYRAELTDRDLERAREAIRYEIPELDLTDLGFDDPIPLDRFPTLAELEQRGRRVSRALIYRRWIETGEYATLRDFLVRYATSFGHFQIVGTAEHAAATIAQWIDEGAADGFILLGGSSFERIRRDLLPRLRDLGIFRDPENENGHDISLRRRLGTTTPGLETTRLLVES</sequence>
<dbReference type="AlphaFoldDB" id="A0AA46WYB4"/>
<dbReference type="PANTHER" id="PTHR30011">
    <property type="entry name" value="ALKANESULFONATE MONOOXYGENASE-RELATED"/>
    <property type="match status" value="1"/>
</dbReference>
<protein>
    <submittedName>
        <fullName evidence="8">NtaA/DmoA family FMN-dependent monooxygenase</fullName>
        <ecNumber evidence="8">1.14.-.-</ecNumber>
    </submittedName>
</protein>
<dbReference type="PIRSF" id="PIRSF000337">
    <property type="entry name" value="NTA_MOA"/>
    <property type="match status" value="1"/>
</dbReference>
<keyword evidence="4 8" id="KW-0503">Monooxygenase</keyword>
<evidence type="ECO:0000313" key="9">
    <source>
        <dbReference type="Proteomes" id="UP001162740"/>
    </source>
</evidence>
<dbReference type="Gene3D" id="3.20.20.30">
    <property type="entry name" value="Luciferase-like domain"/>
    <property type="match status" value="1"/>
</dbReference>
<evidence type="ECO:0000256" key="5">
    <source>
        <dbReference type="ARBA" id="ARBA00033748"/>
    </source>
</evidence>
<keyword evidence="1 6" id="KW-0285">Flavoprotein</keyword>
<feature type="binding site" evidence="6">
    <location>
        <position position="149"/>
    </location>
    <ligand>
        <name>FMN</name>
        <dbReference type="ChEBI" id="CHEBI:58210"/>
    </ligand>
</feature>
<dbReference type="Pfam" id="PF00296">
    <property type="entry name" value="Bac_luciferase"/>
    <property type="match status" value="1"/>
</dbReference>
<dbReference type="EC" id="1.14.-.-" evidence="8"/>
<accession>A0AA46WYB4</accession>
<evidence type="ECO:0000313" key="8">
    <source>
        <dbReference type="EMBL" id="UZF46691.1"/>
    </source>
</evidence>
<name>A0AA46WYB4_RHORH</name>
<evidence type="ECO:0000256" key="4">
    <source>
        <dbReference type="ARBA" id="ARBA00023033"/>
    </source>
</evidence>
<feature type="binding site" evidence="6">
    <location>
        <position position="220"/>
    </location>
    <ligand>
        <name>FMN</name>
        <dbReference type="ChEBI" id="CHEBI:58210"/>
    </ligand>
</feature>
<dbReference type="GO" id="GO:0016705">
    <property type="term" value="F:oxidoreductase activity, acting on paired donors, with incorporation or reduction of molecular oxygen"/>
    <property type="evidence" value="ECO:0007669"/>
    <property type="project" value="InterPro"/>
</dbReference>
<dbReference type="NCBIfam" id="TIGR03860">
    <property type="entry name" value="FMN_nitrolo"/>
    <property type="match status" value="1"/>
</dbReference>
<comment type="similarity">
    <text evidence="5">Belongs to the NtaA/SnaA/DszA monooxygenase family.</text>
</comment>
<dbReference type="PANTHER" id="PTHR30011:SF16">
    <property type="entry name" value="C2H2 FINGER DOMAIN TRANSCRIPTION FACTOR (EUROFUNG)-RELATED"/>
    <property type="match status" value="1"/>
</dbReference>
<reference evidence="8 9" key="1">
    <citation type="journal article" date="2021" name="Front. Microbiol.">
        <title>Bacterial Transformation of Aromatic Monomers in Softwood Black Liquor.</title>
        <authorList>
            <person name="Navas L.E."/>
            <person name="Dexter G."/>
            <person name="Liu J."/>
            <person name="Levy-Booth D."/>
            <person name="Cho M."/>
            <person name="Jang S.K."/>
            <person name="Mansfield S.D."/>
            <person name="Renneckar S."/>
            <person name="Mohn W.W."/>
            <person name="Eltis L.D."/>
        </authorList>
    </citation>
    <scope>NUCLEOTIDE SEQUENCE [LARGE SCALE GENOMIC DNA]</scope>
    <source>
        <strain evidence="8 9">GD02</strain>
    </source>
</reference>
<dbReference type="RefSeq" id="WP_229581887.1">
    <property type="nucleotide sequence ID" value="NZ_CP083974.1"/>
</dbReference>
<dbReference type="InterPro" id="IPR011251">
    <property type="entry name" value="Luciferase-like_dom"/>
</dbReference>
<dbReference type="Proteomes" id="UP001162740">
    <property type="component" value="Chromosome"/>
</dbReference>
<gene>
    <name evidence="8" type="ORF">KUM34_008500</name>
</gene>
<dbReference type="GO" id="GO:0004497">
    <property type="term" value="F:monooxygenase activity"/>
    <property type="evidence" value="ECO:0007669"/>
    <property type="project" value="UniProtKB-KW"/>
</dbReference>
<organism evidence="8 9">
    <name type="scientific">Rhodococcus rhodochrous</name>
    <dbReference type="NCBI Taxonomy" id="1829"/>
    <lineage>
        <taxon>Bacteria</taxon>
        <taxon>Bacillati</taxon>
        <taxon>Actinomycetota</taxon>
        <taxon>Actinomycetes</taxon>
        <taxon>Mycobacteriales</taxon>
        <taxon>Nocardiaceae</taxon>
        <taxon>Rhodococcus</taxon>
    </lineage>
</organism>
<evidence type="ECO:0000256" key="3">
    <source>
        <dbReference type="ARBA" id="ARBA00023002"/>
    </source>
</evidence>
<dbReference type="EMBL" id="CP083974">
    <property type="protein sequence ID" value="UZF46691.1"/>
    <property type="molecule type" value="Genomic_DNA"/>
</dbReference>
<evidence type="ECO:0000259" key="7">
    <source>
        <dbReference type="Pfam" id="PF00296"/>
    </source>
</evidence>
<dbReference type="InterPro" id="IPR036661">
    <property type="entry name" value="Luciferase-like_sf"/>
</dbReference>